<keyword evidence="7 9" id="KW-0472">Membrane</keyword>
<protein>
    <submittedName>
        <fullName evidence="10">Branched-chain amino acid transport system permease protein</fullName>
    </submittedName>
</protein>
<evidence type="ECO:0000256" key="1">
    <source>
        <dbReference type="ARBA" id="ARBA00004651"/>
    </source>
</evidence>
<feature type="transmembrane region" description="Helical" evidence="9">
    <location>
        <begin position="279"/>
        <end position="297"/>
    </location>
</feature>
<name>A0A7Z0DMZ9_9ACTN</name>
<evidence type="ECO:0000256" key="7">
    <source>
        <dbReference type="ARBA" id="ARBA00023136"/>
    </source>
</evidence>
<accession>A0A7Z0DMZ9</accession>
<dbReference type="InterPro" id="IPR052157">
    <property type="entry name" value="BCAA_transport_permease"/>
</dbReference>
<feature type="transmembrane region" description="Helical" evidence="9">
    <location>
        <begin position="15"/>
        <end position="36"/>
    </location>
</feature>
<gene>
    <name evidence="10" type="ORF">BJ988_002882</name>
</gene>
<dbReference type="PANTHER" id="PTHR11795">
    <property type="entry name" value="BRANCHED-CHAIN AMINO ACID TRANSPORT SYSTEM PERMEASE PROTEIN LIVH"/>
    <property type="match status" value="1"/>
</dbReference>
<evidence type="ECO:0000256" key="3">
    <source>
        <dbReference type="ARBA" id="ARBA00022475"/>
    </source>
</evidence>
<keyword evidence="4 9" id="KW-0812">Transmembrane</keyword>
<evidence type="ECO:0000313" key="10">
    <source>
        <dbReference type="EMBL" id="NYI78234.1"/>
    </source>
</evidence>
<keyword evidence="2" id="KW-0813">Transport</keyword>
<evidence type="ECO:0000256" key="5">
    <source>
        <dbReference type="ARBA" id="ARBA00022970"/>
    </source>
</evidence>
<dbReference type="Proteomes" id="UP000564496">
    <property type="component" value="Unassembled WGS sequence"/>
</dbReference>
<dbReference type="GO" id="GO:0006865">
    <property type="term" value="P:amino acid transport"/>
    <property type="evidence" value="ECO:0007669"/>
    <property type="project" value="UniProtKB-KW"/>
</dbReference>
<dbReference type="PANTHER" id="PTHR11795:SF445">
    <property type="entry name" value="AMINO ACID ABC TRANSPORTER PERMEASE PROTEIN"/>
    <property type="match status" value="1"/>
</dbReference>
<evidence type="ECO:0000256" key="6">
    <source>
        <dbReference type="ARBA" id="ARBA00022989"/>
    </source>
</evidence>
<evidence type="ECO:0000256" key="2">
    <source>
        <dbReference type="ARBA" id="ARBA00022448"/>
    </source>
</evidence>
<comment type="similarity">
    <text evidence="8">Belongs to the binding-protein-dependent transport system permease family. LivHM subfamily.</text>
</comment>
<dbReference type="GO" id="GO:0005886">
    <property type="term" value="C:plasma membrane"/>
    <property type="evidence" value="ECO:0007669"/>
    <property type="project" value="UniProtKB-SubCell"/>
</dbReference>
<dbReference type="InterPro" id="IPR001851">
    <property type="entry name" value="ABC_transp_permease"/>
</dbReference>
<feature type="transmembrane region" description="Helical" evidence="9">
    <location>
        <begin position="102"/>
        <end position="122"/>
    </location>
</feature>
<feature type="transmembrane region" description="Helical" evidence="9">
    <location>
        <begin position="197"/>
        <end position="215"/>
    </location>
</feature>
<comment type="subcellular location">
    <subcellularLocation>
        <location evidence="1">Cell membrane</location>
        <topology evidence="1">Multi-pass membrane protein</topology>
    </subcellularLocation>
</comment>
<evidence type="ECO:0000256" key="9">
    <source>
        <dbReference type="SAM" id="Phobius"/>
    </source>
</evidence>
<evidence type="ECO:0000256" key="8">
    <source>
        <dbReference type="ARBA" id="ARBA00037998"/>
    </source>
</evidence>
<feature type="transmembrane region" description="Helical" evidence="9">
    <location>
        <begin position="245"/>
        <end position="264"/>
    </location>
</feature>
<keyword evidence="11" id="KW-1185">Reference proteome</keyword>
<keyword evidence="5" id="KW-0029">Amino-acid transport</keyword>
<evidence type="ECO:0000256" key="4">
    <source>
        <dbReference type="ARBA" id="ARBA00022692"/>
    </source>
</evidence>
<keyword evidence="6 9" id="KW-1133">Transmembrane helix</keyword>
<keyword evidence="3" id="KW-1003">Cell membrane</keyword>
<dbReference type="GO" id="GO:0022857">
    <property type="term" value="F:transmembrane transporter activity"/>
    <property type="evidence" value="ECO:0007669"/>
    <property type="project" value="InterPro"/>
</dbReference>
<dbReference type="RefSeq" id="WP_040755028.1">
    <property type="nucleotide sequence ID" value="NZ_JACBZR010000001.1"/>
</dbReference>
<feature type="transmembrane region" description="Helical" evidence="9">
    <location>
        <begin position="142"/>
        <end position="166"/>
    </location>
</feature>
<dbReference type="CDD" id="cd06582">
    <property type="entry name" value="TM_PBP1_LivH_like"/>
    <property type="match status" value="1"/>
</dbReference>
<evidence type="ECO:0000313" key="11">
    <source>
        <dbReference type="Proteomes" id="UP000564496"/>
    </source>
</evidence>
<feature type="transmembrane region" description="Helical" evidence="9">
    <location>
        <begin position="43"/>
        <end position="62"/>
    </location>
</feature>
<dbReference type="Pfam" id="PF02653">
    <property type="entry name" value="BPD_transp_2"/>
    <property type="match status" value="1"/>
</dbReference>
<dbReference type="EMBL" id="JACBZR010000001">
    <property type="protein sequence ID" value="NYI78234.1"/>
    <property type="molecule type" value="Genomic_DNA"/>
</dbReference>
<proteinExistence type="inferred from homology"/>
<dbReference type="AlphaFoldDB" id="A0A7Z0DMZ9"/>
<feature type="transmembrane region" description="Helical" evidence="9">
    <location>
        <begin position="68"/>
        <end position="90"/>
    </location>
</feature>
<organism evidence="10 11">
    <name type="scientific">Nocardioides panzhihuensis</name>
    <dbReference type="NCBI Taxonomy" id="860243"/>
    <lineage>
        <taxon>Bacteria</taxon>
        <taxon>Bacillati</taxon>
        <taxon>Actinomycetota</taxon>
        <taxon>Actinomycetes</taxon>
        <taxon>Propionibacteriales</taxon>
        <taxon>Nocardioidaceae</taxon>
        <taxon>Nocardioides</taxon>
    </lineage>
</organism>
<reference evidence="10 11" key="1">
    <citation type="submission" date="2020-07" db="EMBL/GenBank/DDBJ databases">
        <title>Sequencing the genomes of 1000 actinobacteria strains.</title>
        <authorList>
            <person name="Klenk H.-P."/>
        </authorList>
    </citation>
    <scope>NUCLEOTIDE SEQUENCE [LARGE SCALE GENOMIC DNA]</scope>
    <source>
        <strain evidence="10 11">DSM 26487</strain>
    </source>
</reference>
<comment type="caution">
    <text evidence="10">The sequence shown here is derived from an EMBL/GenBank/DDBJ whole genome shotgun (WGS) entry which is preliminary data.</text>
</comment>
<sequence length="305" mass="31737">MSTTGVGTEALIETLFSGIAVGAKYALVALGFVIVFKATRVLNFAHASFVLLGGFITWQLAAEWGVNFYLALPLAMVAGALIGTALQTALLQRLLGERPFSIIMMTIGVLYVFDNVTSAIWGPEDRDLPDPWGSKTVDLGSVNLAVADLWTIGVTSAAVGAFFLFFRYSSLGLGMRATADDQEAALATGIDARRVHLAAWATAGALGTLAGAMLSSGAGSVGPSLGAVAFVAFPAMIVGGLESPVGAVVGGLLIGLIQQLTALLQPEYAAWLGSGFDRVAPFAVMVIILLVRPYGLFGEPEVRRI</sequence>